<comment type="pathway">
    <text evidence="1">Amino-acid biosynthesis; L-asparagine biosynthesis; L-asparagine from L-aspartate (L-Gln route): step 1/1.</text>
</comment>
<dbReference type="Gene3D" id="3.40.50.620">
    <property type="entry name" value="HUPs"/>
    <property type="match status" value="1"/>
</dbReference>
<organism evidence="5 6">
    <name type="scientific">Porphyromonas circumdentaria</name>
    <dbReference type="NCBI Taxonomy" id="29524"/>
    <lineage>
        <taxon>Bacteria</taxon>
        <taxon>Pseudomonadati</taxon>
        <taxon>Bacteroidota</taxon>
        <taxon>Bacteroidia</taxon>
        <taxon>Bacteroidales</taxon>
        <taxon>Porphyromonadaceae</taxon>
        <taxon>Porphyromonas</taxon>
    </lineage>
</organism>
<dbReference type="InterPro" id="IPR051786">
    <property type="entry name" value="ASN_synthetase/amidase"/>
</dbReference>
<dbReference type="SUPFAM" id="SSF52402">
    <property type="entry name" value="Adenine nucleotide alpha hydrolases-like"/>
    <property type="match status" value="1"/>
</dbReference>
<evidence type="ECO:0000256" key="2">
    <source>
        <dbReference type="ARBA" id="ARBA00012737"/>
    </source>
</evidence>
<dbReference type="InterPro" id="IPR001962">
    <property type="entry name" value="Asn_synthase"/>
</dbReference>
<evidence type="ECO:0000313" key="6">
    <source>
        <dbReference type="Proteomes" id="UP000190121"/>
    </source>
</evidence>
<reference evidence="6" key="1">
    <citation type="submission" date="2017-02" db="EMBL/GenBank/DDBJ databases">
        <authorList>
            <person name="Varghese N."/>
            <person name="Submissions S."/>
        </authorList>
    </citation>
    <scope>NUCLEOTIDE SEQUENCE [LARGE SCALE GENOMIC DNA]</scope>
    <source>
        <strain evidence="6">ATCC 51356</strain>
    </source>
</reference>
<dbReference type="AlphaFoldDB" id="A0A1T4KYT6"/>
<dbReference type="SUPFAM" id="SSF56235">
    <property type="entry name" value="N-terminal nucleophile aminohydrolases (Ntn hydrolases)"/>
    <property type="match status" value="1"/>
</dbReference>
<protein>
    <recommendedName>
        <fullName evidence="2">asparagine synthase (glutamine-hydrolyzing)</fullName>
        <ecNumber evidence="2">6.3.5.4</ecNumber>
    </recommendedName>
</protein>
<dbReference type="PANTHER" id="PTHR43284:SF1">
    <property type="entry name" value="ASPARAGINE SYNTHETASE"/>
    <property type="match status" value="1"/>
</dbReference>
<dbReference type="InterPro" id="IPR029055">
    <property type="entry name" value="Ntn_hydrolases_N"/>
</dbReference>
<dbReference type="RefSeq" id="WP_078736184.1">
    <property type="nucleotide sequence ID" value="NZ_FUXE01000002.1"/>
</dbReference>
<dbReference type="EC" id="6.3.5.4" evidence="2"/>
<feature type="domain" description="Asparagine synthetase" evidence="4">
    <location>
        <begin position="180"/>
        <end position="432"/>
    </location>
</feature>
<keyword evidence="6" id="KW-1185">Reference proteome</keyword>
<dbReference type="EMBL" id="FUXE01000002">
    <property type="protein sequence ID" value="SJZ47467.1"/>
    <property type="molecule type" value="Genomic_DNA"/>
</dbReference>
<dbReference type="Pfam" id="PF00733">
    <property type="entry name" value="Asn_synthase"/>
    <property type="match status" value="1"/>
</dbReference>
<sequence>MNVLFKKTTDTVPYSKGIAFDAQDNLLKEGDLNSYFSELRGVKDFIQRADALNGSWCTCQVAQKEGKTTALYMGVDHRSTHPLFYRLEGESVLISDNGFDLLKEGEERFEIEEEPLLFFSQWGFTPEEHTLHPSIKRIPSGCVLYVEEGYDATIIPYAQTPKIKEEIAGLSFEEAKKGFEEHLEKAFDRMKRVIGVAPVVLPLSGGRDSRLIAIALKERNISPAITMTYGRTAKTSEVKKAAEIARRLGLEHRFVCTIPSGYTRKGYTQDEEVLRFFRHLSGLSSCYFFAEYNPSREVSQWFNGEQPYVLPGHNGDTLCGLKIHQRWVEGEQYDDFNAYLLTFYEGGNRVLSQQEVGKMVEIHKNILAHYPKELSIRQKLECFRTLELSSKYLINSSRAWSYHGSNVWMPFLDRELIDFAASLHPDFRVGKRIYESLSDDYFRRHRISFPDDGSEYALSRSPRFRFKQLLRSFILYQLSKRKRYFSRHDDLGFRFLMGGALQQEVKKNIPWHPTTINGLSFAWWLYKLQQGAIPKA</sequence>
<dbReference type="Proteomes" id="UP000190121">
    <property type="component" value="Unassembled WGS sequence"/>
</dbReference>
<evidence type="ECO:0000259" key="4">
    <source>
        <dbReference type="Pfam" id="PF00733"/>
    </source>
</evidence>
<dbReference type="GO" id="GO:0006529">
    <property type="term" value="P:asparagine biosynthetic process"/>
    <property type="evidence" value="ECO:0007669"/>
    <property type="project" value="InterPro"/>
</dbReference>
<dbReference type="InterPro" id="IPR014729">
    <property type="entry name" value="Rossmann-like_a/b/a_fold"/>
</dbReference>
<dbReference type="PANTHER" id="PTHR43284">
    <property type="entry name" value="ASPARAGINE SYNTHETASE (GLUTAMINE-HYDROLYZING)"/>
    <property type="match status" value="1"/>
</dbReference>
<evidence type="ECO:0000313" key="5">
    <source>
        <dbReference type="EMBL" id="SJZ47467.1"/>
    </source>
</evidence>
<accession>A0A1T4KYT6</accession>
<evidence type="ECO:0000256" key="3">
    <source>
        <dbReference type="ARBA" id="ARBA00048741"/>
    </source>
</evidence>
<name>A0A1T4KYT6_9PORP</name>
<gene>
    <name evidence="5" type="ORF">SAMN02745171_00215</name>
</gene>
<dbReference type="OrthoDB" id="693367at2"/>
<dbReference type="STRING" id="29524.SAMN02745171_00215"/>
<comment type="catalytic activity">
    <reaction evidence="3">
        <text>L-aspartate + L-glutamine + ATP + H2O = L-asparagine + L-glutamate + AMP + diphosphate + H(+)</text>
        <dbReference type="Rhea" id="RHEA:12228"/>
        <dbReference type="ChEBI" id="CHEBI:15377"/>
        <dbReference type="ChEBI" id="CHEBI:15378"/>
        <dbReference type="ChEBI" id="CHEBI:29985"/>
        <dbReference type="ChEBI" id="CHEBI:29991"/>
        <dbReference type="ChEBI" id="CHEBI:30616"/>
        <dbReference type="ChEBI" id="CHEBI:33019"/>
        <dbReference type="ChEBI" id="CHEBI:58048"/>
        <dbReference type="ChEBI" id="CHEBI:58359"/>
        <dbReference type="ChEBI" id="CHEBI:456215"/>
        <dbReference type="EC" id="6.3.5.4"/>
    </reaction>
</comment>
<proteinExistence type="predicted"/>
<evidence type="ECO:0000256" key="1">
    <source>
        <dbReference type="ARBA" id="ARBA00005187"/>
    </source>
</evidence>
<dbReference type="GO" id="GO:0004066">
    <property type="term" value="F:asparagine synthase (glutamine-hydrolyzing) activity"/>
    <property type="evidence" value="ECO:0007669"/>
    <property type="project" value="UniProtKB-EC"/>
</dbReference>